<dbReference type="AlphaFoldDB" id="A0A1H9HDG1"/>
<gene>
    <name evidence="1" type="ORF">SAMN03080615_02086</name>
</gene>
<name>A0A1H9HDG1_9GAMM</name>
<protein>
    <submittedName>
        <fullName evidence="1">Uncharacterized protein</fullName>
    </submittedName>
</protein>
<dbReference type="Proteomes" id="UP000198749">
    <property type="component" value="Unassembled WGS sequence"/>
</dbReference>
<organism evidence="1 2">
    <name type="scientific">Amphritea atlantica</name>
    <dbReference type="NCBI Taxonomy" id="355243"/>
    <lineage>
        <taxon>Bacteria</taxon>
        <taxon>Pseudomonadati</taxon>
        <taxon>Pseudomonadota</taxon>
        <taxon>Gammaproteobacteria</taxon>
        <taxon>Oceanospirillales</taxon>
        <taxon>Oceanospirillaceae</taxon>
        <taxon>Amphritea</taxon>
    </lineage>
</organism>
<evidence type="ECO:0000313" key="2">
    <source>
        <dbReference type="Proteomes" id="UP000198749"/>
    </source>
</evidence>
<reference evidence="2" key="1">
    <citation type="submission" date="2016-10" db="EMBL/GenBank/DDBJ databases">
        <authorList>
            <person name="Varghese N."/>
            <person name="Submissions S."/>
        </authorList>
    </citation>
    <scope>NUCLEOTIDE SEQUENCE [LARGE SCALE GENOMIC DNA]</scope>
    <source>
        <strain evidence="2">DSM 18887</strain>
    </source>
</reference>
<dbReference type="EMBL" id="FOGB01000005">
    <property type="protein sequence ID" value="SEQ60403.1"/>
    <property type="molecule type" value="Genomic_DNA"/>
</dbReference>
<sequence length="124" mass="14010">MKCKALEPPLSKDEDIEIVYIEFDIETLIVTVLIDGDKIDISFDSPAGYRVLDEGDLLEFWPNCSSSNGWFYEIHSGGWLDQERDREGFASAAKTGSKEYFIIGCNYCINVLAWEAPSVCQSIR</sequence>
<dbReference type="STRING" id="355243.SAMN03080615_02086"/>
<accession>A0A1H9HDG1</accession>
<keyword evidence="2" id="KW-1185">Reference proteome</keyword>
<evidence type="ECO:0000313" key="1">
    <source>
        <dbReference type="EMBL" id="SEQ60403.1"/>
    </source>
</evidence>
<proteinExistence type="predicted"/>
<dbReference type="OrthoDB" id="4552311at2"/>
<dbReference type="RefSeq" id="WP_091357549.1">
    <property type="nucleotide sequence ID" value="NZ_AP025284.1"/>
</dbReference>